<name>G3HZQ6_CRIGR</name>
<gene>
    <name evidence="1" type="ORF">I79_016564</name>
</gene>
<accession>G3HZQ6</accession>
<dbReference type="InParanoid" id="G3HZQ6"/>
<dbReference type="EMBL" id="JH000978">
    <property type="protein sequence ID" value="EGV97284.1"/>
    <property type="molecule type" value="Genomic_DNA"/>
</dbReference>
<sequence>MDRGTRCKDTEMRMLQHLTHPPQQQISSRVLRRCRGLERRLCWNCCRTSGWNTGLVTAPLLLFCITTYTLCPKAKVVPTGIHRRWILS</sequence>
<organism evidence="1 2">
    <name type="scientific">Cricetulus griseus</name>
    <name type="common">Chinese hamster</name>
    <name type="synonym">Cricetulus barabensis griseus</name>
    <dbReference type="NCBI Taxonomy" id="10029"/>
    <lineage>
        <taxon>Eukaryota</taxon>
        <taxon>Metazoa</taxon>
        <taxon>Chordata</taxon>
        <taxon>Craniata</taxon>
        <taxon>Vertebrata</taxon>
        <taxon>Euteleostomi</taxon>
        <taxon>Mammalia</taxon>
        <taxon>Eutheria</taxon>
        <taxon>Euarchontoglires</taxon>
        <taxon>Glires</taxon>
        <taxon>Rodentia</taxon>
        <taxon>Myomorpha</taxon>
        <taxon>Muroidea</taxon>
        <taxon>Cricetidae</taxon>
        <taxon>Cricetinae</taxon>
        <taxon>Cricetulus</taxon>
    </lineage>
</organism>
<reference evidence="2" key="1">
    <citation type="journal article" date="2011" name="Nat. Biotechnol.">
        <title>The genomic sequence of the Chinese hamster ovary (CHO)-K1 cell line.</title>
        <authorList>
            <person name="Xu X."/>
            <person name="Nagarajan H."/>
            <person name="Lewis N.E."/>
            <person name="Pan S."/>
            <person name="Cai Z."/>
            <person name="Liu X."/>
            <person name="Chen W."/>
            <person name="Xie M."/>
            <person name="Wang W."/>
            <person name="Hammond S."/>
            <person name="Andersen M.R."/>
            <person name="Neff N."/>
            <person name="Passarelli B."/>
            <person name="Koh W."/>
            <person name="Fan H.C."/>
            <person name="Wang J."/>
            <person name="Gui Y."/>
            <person name="Lee K.H."/>
            <person name="Betenbaugh M.J."/>
            <person name="Quake S.R."/>
            <person name="Famili I."/>
            <person name="Palsson B.O."/>
            <person name="Wang J."/>
        </authorList>
    </citation>
    <scope>NUCLEOTIDE SEQUENCE [LARGE SCALE GENOMIC DNA]</scope>
    <source>
        <strain evidence="2">CHO K1 cell line</strain>
    </source>
</reference>
<evidence type="ECO:0000313" key="1">
    <source>
        <dbReference type="EMBL" id="EGV97284.1"/>
    </source>
</evidence>
<protein>
    <submittedName>
        <fullName evidence="1">Uncharacterized protein</fullName>
    </submittedName>
</protein>
<dbReference type="Proteomes" id="UP000001075">
    <property type="component" value="Unassembled WGS sequence"/>
</dbReference>
<evidence type="ECO:0000313" key="2">
    <source>
        <dbReference type="Proteomes" id="UP000001075"/>
    </source>
</evidence>
<proteinExistence type="predicted"/>
<dbReference type="AlphaFoldDB" id="G3HZQ6"/>